<dbReference type="Pfam" id="PF05016">
    <property type="entry name" value="ParE_toxin"/>
    <property type="match status" value="1"/>
</dbReference>
<dbReference type="Proteomes" id="UP000295293">
    <property type="component" value="Unassembled WGS sequence"/>
</dbReference>
<proteinExistence type="inferred from homology"/>
<dbReference type="PANTHER" id="PTHR33755">
    <property type="entry name" value="TOXIN PARE1-RELATED"/>
    <property type="match status" value="1"/>
</dbReference>
<comment type="caution">
    <text evidence="3">The sequence shown here is derived from an EMBL/GenBank/DDBJ whole genome shotgun (WGS) entry which is preliminary data.</text>
</comment>
<dbReference type="RefSeq" id="WP_133821723.1">
    <property type="nucleotide sequence ID" value="NZ_SNZH01000025.1"/>
</dbReference>
<protein>
    <submittedName>
        <fullName evidence="3">Toxin ParE1/3/4</fullName>
    </submittedName>
</protein>
<organism evidence="3 4">
    <name type="scientific">Tahibacter aquaticus</name>
    <dbReference type="NCBI Taxonomy" id="520092"/>
    <lineage>
        <taxon>Bacteria</taxon>
        <taxon>Pseudomonadati</taxon>
        <taxon>Pseudomonadota</taxon>
        <taxon>Gammaproteobacteria</taxon>
        <taxon>Lysobacterales</taxon>
        <taxon>Rhodanobacteraceae</taxon>
        <taxon>Tahibacter</taxon>
    </lineage>
</organism>
<evidence type="ECO:0000256" key="2">
    <source>
        <dbReference type="ARBA" id="ARBA00022649"/>
    </source>
</evidence>
<reference evidence="3 4" key="1">
    <citation type="submission" date="2019-03" db="EMBL/GenBank/DDBJ databases">
        <title>Genomic Encyclopedia of Type Strains, Phase IV (KMG-IV): sequencing the most valuable type-strain genomes for metagenomic binning, comparative biology and taxonomic classification.</title>
        <authorList>
            <person name="Goeker M."/>
        </authorList>
    </citation>
    <scope>NUCLEOTIDE SEQUENCE [LARGE SCALE GENOMIC DNA]</scope>
    <source>
        <strain evidence="3 4">DSM 21667</strain>
    </source>
</reference>
<dbReference type="PANTHER" id="PTHR33755:SF6">
    <property type="entry name" value="PLASMID STABILIZATION SYSTEM PROTEIN"/>
    <property type="match status" value="1"/>
</dbReference>
<sequence>MAQVFYTVQADADLLDLWEYIAQDNPAAATAQLRQIAASCQTVADMPGISRARQEIRRGLRTWPIGSYLVLHRDVPGGIEVVRVIHGARDLDVLDFD</sequence>
<dbReference type="InterPro" id="IPR051803">
    <property type="entry name" value="TA_system_RelE-like_toxin"/>
</dbReference>
<comment type="similarity">
    <text evidence="1">Belongs to the RelE toxin family.</text>
</comment>
<dbReference type="InterPro" id="IPR007712">
    <property type="entry name" value="RelE/ParE_toxin"/>
</dbReference>
<keyword evidence="4" id="KW-1185">Reference proteome</keyword>
<evidence type="ECO:0000313" key="4">
    <source>
        <dbReference type="Proteomes" id="UP000295293"/>
    </source>
</evidence>
<evidence type="ECO:0000256" key="1">
    <source>
        <dbReference type="ARBA" id="ARBA00006226"/>
    </source>
</evidence>
<dbReference type="InterPro" id="IPR035093">
    <property type="entry name" value="RelE/ParE_toxin_dom_sf"/>
</dbReference>
<dbReference type="Gene3D" id="3.30.2310.20">
    <property type="entry name" value="RelE-like"/>
    <property type="match status" value="1"/>
</dbReference>
<dbReference type="EMBL" id="SNZH01000025">
    <property type="protein sequence ID" value="TDR37342.1"/>
    <property type="molecule type" value="Genomic_DNA"/>
</dbReference>
<name>A0A4R6YJV1_9GAMM</name>
<evidence type="ECO:0000313" key="3">
    <source>
        <dbReference type="EMBL" id="TDR37342.1"/>
    </source>
</evidence>
<keyword evidence="2" id="KW-1277">Toxin-antitoxin system</keyword>
<accession>A0A4R6YJV1</accession>
<dbReference type="AlphaFoldDB" id="A0A4R6YJV1"/>
<dbReference type="OrthoDB" id="9798046at2"/>
<gene>
    <name evidence="3" type="ORF">DFR29_1254</name>
</gene>